<sequence length="245" mass="24943">MSENVQEVTQKTSQFAHIYKNRWRMAITTSVIINVALMSGMVWSFLQKPELVPDKTPITISVVGDAGPSAGPAVAAPQKSTVQPPAPLTEEQIADIKNGVPVEQVIKKDTPQTPTAPVAQAATGSYAGEAAGTGGGSGSEAGEGTGSGGGSGQGGVAGGEGTEPAGDIVIDAEYLGPRSLPGKGNVVVYVLINEAGRAVDVDIISSSGNGSLDRWALQQARSSAYRPKTVNGEPVVSEGKIEFGS</sequence>
<dbReference type="EMBL" id="CACRUX010000067">
    <property type="protein sequence ID" value="VYU37431.1"/>
    <property type="molecule type" value="Genomic_DNA"/>
</dbReference>
<evidence type="ECO:0000313" key="8">
    <source>
        <dbReference type="EMBL" id="VYU37431.1"/>
    </source>
</evidence>
<evidence type="ECO:0000256" key="3">
    <source>
        <dbReference type="ARBA" id="ARBA00022989"/>
    </source>
</evidence>
<feature type="region of interest" description="Disordered" evidence="5">
    <location>
        <begin position="127"/>
        <end position="164"/>
    </location>
</feature>
<dbReference type="InterPro" id="IPR006260">
    <property type="entry name" value="TonB/TolA_C"/>
</dbReference>
<keyword evidence="3 6" id="KW-1133">Transmembrane helix</keyword>
<comment type="subcellular location">
    <subcellularLocation>
        <location evidence="1">Membrane</location>
        <topology evidence="1">Single-pass membrane protein</topology>
    </subcellularLocation>
</comment>
<feature type="domain" description="TonB C-terminal" evidence="7">
    <location>
        <begin position="158"/>
        <end position="245"/>
    </location>
</feature>
<dbReference type="RefSeq" id="WP_021840786.1">
    <property type="nucleotide sequence ID" value="NZ_CACRUX010000067.1"/>
</dbReference>
<organism evidence="8">
    <name type="scientific">Veillonella ratti</name>
    <dbReference type="NCBI Taxonomy" id="103892"/>
    <lineage>
        <taxon>Bacteria</taxon>
        <taxon>Bacillati</taxon>
        <taxon>Bacillota</taxon>
        <taxon>Negativicutes</taxon>
        <taxon>Veillonellales</taxon>
        <taxon>Veillonellaceae</taxon>
        <taxon>Veillonella</taxon>
    </lineage>
</organism>
<name>A0A6N3EFG6_9FIRM</name>
<dbReference type="InterPro" id="IPR037682">
    <property type="entry name" value="TonB_C"/>
</dbReference>
<dbReference type="Gene3D" id="3.30.1150.10">
    <property type="match status" value="1"/>
</dbReference>
<dbReference type="Pfam" id="PF03544">
    <property type="entry name" value="TonB_C"/>
    <property type="match status" value="1"/>
</dbReference>
<dbReference type="GO" id="GO:0016020">
    <property type="term" value="C:membrane"/>
    <property type="evidence" value="ECO:0007669"/>
    <property type="project" value="UniProtKB-SubCell"/>
</dbReference>
<dbReference type="PROSITE" id="PS52015">
    <property type="entry name" value="TONB_CTD"/>
    <property type="match status" value="1"/>
</dbReference>
<dbReference type="GO" id="GO:0055085">
    <property type="term" value="P:transmembrane transport"/>
    <property type="evidence" value="ECO:0007669"/>
    <property type="project" value="InterPro"/>
</dbReference>
<gene>
    <name evidence="8" type="ORF">VRLFYP33_01874</name>
</gene>
<dbReference type="NCBIfam" id="TIGR01352">
    <property type="entry name" value="tonB_Cterm"/>
    <property type="match status" value="1"/>
</dbReference>
<keyword evidence="2 6" id="KW-0812">Transmembrane</keyword>
<protein>
    <submittedName>
        <fullName evidence="8">Gram-negative bacterial tonB protein</fullName>
    </submittedName>
</protein>
<dbReference type="SUPFAM" id="SSF74653">
    <property type="entry name" value="TolA/TonB C-terminal domain"/>
    <property type="match status" value="1"/>
</dbReference>
<proteinExistence type="predicted"/>
<accession>A0A6N3EFG6</accession>
<evidence type="ECO:0000259" key="7">
    <source>
        <dbReference type="PROSITE" id="PS52015"/>
    </source>
</evidence>
<feature type="compositionally biased region" description="Gly residues" evidence="5">
    <location>
        <begin position="131"/>
        <end position="161"/>
    </location>
</feature>
<evidence type="ECO:0000256" key="4">
    <source>
        <dbReference type="ARBA" id="ARBA00023136"/>
    </source>
</evidence>
<reference evidence="8" key="1">
    <citation type="submission" date="2019-11" db="EMBL/GenBank/DDBJ databases">
        <authorList>
            <person name="Feng L."/>
        </authorList>
    </citation>
    <scope>NUCLEOTIDE SEQUENCE</scope>
    <source>
        <strain evidence="8">VrattiLFYP33</strain>
    </source>
</reference>
<evidence type="ECO:0000256" key="1">
    <source>
        <dbReference type="ARBA" id="ARBA00004167"/>
    </source>
</evidence>
<evidence type="ECO:0000256" key="6">
    <source>
        <dbReference type="SAM" id="Phobius"/>
    </source>
</evidence>
<dbReference type="AlphaFoldDB" id="A0A6N3EFG6"/>
<keyword evidence="4 6" id="KW-0472">Membrane</keyword>
<feature type="transmembrane region" description="Helical" evidence="6">
    <location>
        <begin position="25"/>
        <end position="46"/>
    </location>
</feature>
<evidence type="ECO:0000256" key="2">
    <source>
        <dbReference type="ARBA" id="ARBA00022692"/>
    </source>
</evidence>
<evidence type="ECO:0000256" key="5">
    <source>
        <dbReference type="SAM" id="MobiDB-lite"/>
    </source>
</evidence>